<evidence type="ECO:0000256" key="1">
    <source>
        <dbReference type="SAM" id="MobiDB-lite"/>
    </source>
</evidence>
<dbReference type="EMBL" id="NBII01000007">
    <property type="protein sequence ID" value="PAV17508.1"/>
    <property type="molecule type" value="Genomic_DNA"/>
</dbReference>
<evidence type="ECO:0000313" key="3">
    <source>
        <dbReference type="EMBL" id="PAV17508.1"/>
    </source>
</evidence>
<proteinExistence type="predicted"/>
<dbReference type="GO" id="GO:0005524">
    <property type="term" value="F:ATP binding"/>
    <property type="evidence" value="ECO:0007669"/>
    <property type="project" value="InterPro"/>
</dbReference>
<organism evidence="3 4">
    <name type="scientific">Pyrrhoderma noxium</name>
    <dbReference type="NCBI Taxonomy" id="2282107"/>
    <lineage>
        <taxon>Eukaryota</taxon>
        <taxon>Fungi</taxon>
        <taxon>Dikarya</taxon>
        <taxon>Basidiomycota</taxon>
        <taxon>Agaricomycotina</taxon>
        <taxon>Agaricomycetes</taxon>
        <taxon>Hymenochaetales</taxon>
        <taxon>Hymenochaetaceae</taxon>
        <taxon>Pyrrhoderma</taxon>
    </lineage>
</organism>
<dbReference type="InterPro" id="IPR000719">
    <property type="entry name" value="Prot_kinase_dom"/>
</dbReference>
<dbReference type="OrthoDB" id="2672723at2759"/>
<protein>
    <submittedName>
        <fullName evidence="3">Myosin light chain kinase</fullName>
    </submittedName>
</protein>
<evidence type="ECO:0000313" key="4">
    <source>
        <dbReference type="Proteomes" id="UP000217199"/>
    </source>
</evidence>
<dbReference type="PROSITE" id="PS50011">
    <property type="entry name" value="PROTEIN_KINASE_DOM"/>
    <property type="match status" value="1"/>
</dbReference>
<dbReference type="Pfam" id="PF00069">
    <property type="entry name" value="Pkinase"/>
    <property type="match status" value="1"/>
</dbReference>
<feature type="region of interest" description="Disordered" evidence="1">
    <location>
        <begin position="1"/>
        <end position="24"/>
    </location>
</feature>
<keyword evidence="4" id="KW-1185">Reference proteome</keyword>
<dbReference type="PANTHER" id="PTHR24347">
    <property type="entry name" value="SERINE/THREONINE-PROTEIN KINASE"/>
    <property type="match status" value="1"/>
</dbReference>
<dbReference type="InParanoid" id="A0A286UD88"/>
<comment type="caution">
    <text evidence="3">The sequence shown here is derived from an EMBL/GenBank/DDBJ whole genome shotgun (WGS) entry which is preliminary data.</text>
</comment>
<feature type="domain" description="Protein kinase" evidence="2">
    <location>
        <begin position="31"/>
        <end position="305"/>
    </location>
</feature>
<reference evidence="3 4" key="1">
    <citation type="journal article" date="2017" name="Mol. Ecol.">
        <title>Comparative and population genomic landscape of Phellinus noxius: A hypervariable fungus causing root rot in trees.</title>
        <authorList>
            <person name="Chung C.L."/>
            <person name="Lee T.J."/>
            <person name="Akiba M."/>
            <person name="Lee H.H."/>
            <person name="Kuo T.H."/>
            <person name="Liu D."/>
            <person name="Ke H.M."/>
            <person name="Yokoi T."/>
            <person name="Roa M.B."/>
            <person name="Lu M.J."/>
            <person name="Chang Y.Y."/>
            <person name="Ann P.J."/>
            <person name="Tsai J.N."/>
            <person name="Chen C.Y."/>
            <person name="Tzean S.S."/>
            <person name="Ota Y."/>
            <person name="Hattori T."/>
            <person name="Sahashi N."/>
            <person name="Liou R.F."/>
            <person name="Kikuchi T."/>
            <person name="Tsai I.J."/>
        </authorList>
    </citation>
    <scope>NUCLEOTIDE SEQUENCE [LARGE SCALE GENOMIC DNA]</scope>
    <source>
        <strain evidence="3 4">FFPRI411160</strain>
    </source>
</reference>
<dbReference type="SMART" id="SM00220">
    <property type="entry name" value="S_TKc"/>
    <property type="match status" value="1"/>
</dbReference>
<accession>A0A286UD88</accession>
<dbReference type="InterPro" id="IPR008271">
    <property type="entry name" value="Ser/Thr_kinase_AS"/>
</dbReference>
<dbReference type="Gene3D" id="1.10.510.10">
    <property type="entry name" value="Transferase(Phosphotransferase) domain 1"/>
    <property type="match status" value="1"/>
</dbReference>
<keyword evidence="3" id="KW-0418">Kinase</keyword>
<dbReference type="SUPFAM" id="SSF56112">
    <property type="entry name" value="Protein kinase-like (PK-like)"/>
    <property type="match status" value="1"/>
</dbReference>
<dbReference type="GO" id="GO:0004672">
    <property type="term" value="F:protein kinase activity"/>
    <property type="evidence" value="ECO:0007669"/>
    <property type="project" value="InterPro"/>
</dbReference>
<dbReference type="AlphaFoldDB" id="A0A286UD88"/>
<dbReference type="Proteomes" id="UP000217199">
    <property type="component" value="Unassembled WGS sequence"/>
</dbReference>
<dbReference type="PROSITE" id="PS00108">
    <property type="entry name" value="PROTEIN_KINASE_ST"/>
    <property type="match status" value="1"/>
</dbReference>
<name>A0A286UD88_9AGAM</name>
<dbReference type="InterPro" id="IPR011009">
    <property type="entry name" value="Kinase-like_dom_sf"/>
</dbReference>
<dbReference type="STRING" id="2282107.A0A286UD88"/>
<evidence type="ECO:0000259" key="2">
    <source>
        <dbReference type="PROSITE" id="PS50011"/>
    </source>
</evidence>
<sequence length="347" mass="39275">MPGTSKSQKQKGPEKKIVYSDPKHGKSTECFHYIRHCGSGTNGVVWAATYKSKKTGSIIDVAVKLFKEDVTNIDYSFKREVETLRALRRVNNPNVIKIITSGREKELGRRFIALELAKGGTLSDAIKDKKITINDDIYAANAIWETLNGLAFLHSIDIDHGDMKPGNVLIKIKRHKNRLIAELAIADFSHSRKSPVGTVHEARRGTRGYDAPEIFTEKYVDKKTDVYSVGVILCVLLFGKNPFKKDGDFPSSYNEIKEWTLKGIEKLDVDWRSITKPAKAMLLRLLKCNPLWRPSARAAMNDEWLINTGFRGDEKNEYMRLNGRKHWISTESPSATVQAVHAVMRFL</sequence>
<feature type="compositionally biased region" description="Basic and acidic residues" evidence="1">
    <location>
        <begin position="11"/>
        <end position="24"/>
    </location>
</feature>
<gene>
    <name evidence="3" type="ORF">PNOK_0757300</name>
</gene>
<keyword evidence="3" id="KW-0808">Transferase</keyword>